<evidence type="ECO:0000256" key="4">
    <source>
        <dbReference type="ARBA" id="ARBA00022519"/>
    </source>
</evidence>
<keyword evidence="7 8" id="KW-0472">Membrane</keyword>
<dbReference type="InterPro" id="IPR000515">
    <property type="entry name" value="MetI-like"/>
</dbReference>
<dbReference type="PANTHER" id="PTHR43357:SF4">
    <property type="entry name" value="INNER MEMBRANE ABC TRANSPORTER PERMEASE PROTEIN YDCV"/>
    <property type="match status" value="1"/>
</dbReference>
<comment type="similarity">
    <text evidence="8">Belongs to the binding-protein-dependent transport system permease family.</text>
</comment>
<evidence type="ECO:0000256" key="1">
    <source>
        <dbReference type="ARBA" id="ARBA00004429"/>
    </source>
</evidence>
<dbReference type="GO" id="GO:0005886">
    <property type="term" value="C:plasma membrane"/>
    <property type="evidence" value="ECO:0007669"/>
    <property type="project" value="UniProtKB-SubCell"/>
</dbReference>
<dbReference type="RefSeq" id="WP_117602759.1">
    <property type="nucleotide sequence ID" value="NZ_BHGK01000001.1"/>
</dbReference>
<feature type="transmembrane region" description="Helical" evidence="8">
    <location>
        <begin position="73"/>
        <end position="95"/>
    </location>
</feature>
<dbReference type="Proteomes" id="UP000265643">
    <property type="component" value="Unassembled WGS sequence"/>
</dbReference>
<dbReference type="Pfam" id="PF00528">
    <property type="entry name" value="BPD_transp_1"/>
    <property type="match status" value="1"/>
</dbReference>
<evidence type="ECO:0000256" key="6">
    <source>
        <dbReference type="ARBA" id="ARBA00022989"/>
    </source>
</evidence>
<comment type="caution">
    <text evidence="10">The sequence shown here is derived from an EMBL/GenBank/DDBJ whole genome shotgun (WGS) entry which is preliminary data.</text>
</comment>
<keyword evidence="4" id="KW-0997">Cell inner membrane</keyword>
<organism evidence="10 11">
    <name type="scientific">Mediterraneibacter butyricigenes</name>
    <dbReference type="NCBI Taxonomy" id="2316025"/>
    <lineage>
        <taxon>Bacteria</taxon>
        <taxon>Bacillati</taxon>
        <taxon>Bacillota</taxon>
        <taxon>Clostridia</taxon>
        <taxon>Lachnospirales</taxon>
        <taxon>Lachnospiraceae</taxon>
        <taxon>Mediterraneibacter</taxon>
    </lineage>
</organism>
<feature type="transmembrane region" description="Helical" evidence="8">
    <location>
        <begin position="12"/>
        <end position="38"/>
    </location>
</feature>
<evidence type="ECO:0000259" key="9">
    <source>
        <dbReference type="PROSITE" id="PS50928"/>
    </source>
</evidence>
<dbReference type="AlphaFoldDB" id="A0A391NYW8"/>
<protein>
    <submittedName>
        <fullName evidence="10">ABC transporter permease</fullName>
    </submittedName>
</protein>
<dbReference type="GO" id="GO:0055085">
    <property type="term" value="P:transmembrane transport"/>
    <property type="evidence" value="ECO:0007669"/>
    <property type="project" value="InterPro"/>
</dbReference>
<proteinExistence type="inferred from homology"/>
<dbReference type="CDD" id="cd06261">
    <property type="entry name" value="TM_PBP2"/>
    <property type="match status" value="1"/>
</dbReference>
<keyword evidence="2 8" id="KW-0813">Transport</keyword>
<keyword evidence="3" id="KW-1003">Cell membrane</keyword>
<name>A0A391NYW8_9FIRM</name>
<evidence type="ECO:0000313" key="11">
    <source>
        <dbReference type="Proteomes" id="UP000265643"/>
    </source>
</evidence>
<reference evidence="11" key="1">
    <citation type="submission" date="2018-09" db="EMBL/GenBank/DDBJ databases">
        <title>Draft Genome Sequence of Mediterraneibacter sp. KCTC 15684.</title>
        <authorList>
            <person name="Kim J.S."/>
            <person name="Han K.I."/>
            <person name="Suh M.K."/>
            <person name="Lee K.C."/>
            <person name="Eom M.K."/>
            <person name="Lee J.H."/>
            <person name="Park S.H."/>
            <person name="Kang S.W."/>
            <person name="Park J.E."/>
            <person name="Oh B.S."/>
            <person name="Yu S.Y."/>
            <person name="Choi S.H."/>
            <person name="Lee D.H."/>
            <person name="Yoon H."/>
            <person name="Kim B."/>
            <person name="Yang S.J."/>
            <person name="Lee J.S."/>
        </authorList>
    </citation>
    <scope>NUCLEOTIDE SEQUENCE [LARGE SCALE GENOMIC DNA]</scope>
    <source>
        <strain evidence="11">KCTC 15684</strain>
    </source>
</reference>
<dbReference type="Gene3D" id="1.10.3720.10">
    <property type="entry name" value="MetI-like"/>
    <property type="match status" value="1"/>
</dbReference>
<dbReference type="PROSITE" id="PS50928">
    <property type="entry name" value="ABC_TM1"/>
    <property type="match status" value="1"/>
</dbReference>
<keyword evidence="5 8" id="KW-0812">Transmembrane</keyword>
<keyword evidence="11" id="KW-1185">Reference proteome</keyword>
<evidence type="ECO:0000256" key="7">
    <source>
        <dbReference type="ARBA" id="ARBA00023136"/>
    </source>
</evidence>
<feature type="domain" description="ABC transmembrane type-1" evidence="9">
    <location>
        <begin position="69"/>
        <end position="257"/>
    </location>
</feature>
<feature type="transmembrane region" description="Helical" evidence="8">
    <location>
        <begin position="237"/>
        <end position="257"/>
    </location>
</feature>
<evidence type="ECO:0000256" key="2">
    <source>
        <dbReference type="ARBA" id="ARBA00022448"/>
    </source>
</evidence>
<evidence type="ECO:0000256" key="8">
    <source>
        <dbReference type="RuleBase" id="RU363032"/>
    </source>
</evidence>
<dbReference type="EMBL" id="BHGK01000001">
    <property type="protein sequence ID" value="GCA66381.1"/>
    <property type="molecule type" value="Genomic_DNA"/>
</dbReference>
<evidence type="ECO:0000313" key="10">
    <source>
        <dbReference type="EMBL" id="GCA66381.1"/>
    </source>
</evidence>
<accession>A0A391NYW8</accession>
<feature type="transmembrane region" description="Helical" evidence="8">
    <location>
        <begin position="107"/>
        <end position="129"/>
    </location>
</feature>
<sequence length="265" mass="28879">MDKQNRKIDWLMLGVWIVGILIFLFLLLPSIIITISAFSASKYSTFPPQGFSLQWFEKLFIDDDWMEAIHNSLLLVLVVTPITTILGTMAAYGLNRLKLKISSQIQAFLVSPLMIPQIIIGIALLYVFADWGLNGTFAALAIGQILVAFPYVVRNVNASLVSIPPSLEAASMSLGESPLRTFFRVTLPLIKGGIFSGAVMAAVTSLGEVSVSLLLSAPTDIPVSVRIFNYVEQTYDPAVNAVSVVFIAVSVLLLFLIGRKNGLKT</sequence>
<evidence type="ECO:0000256" key="3">
    <source>
        <dbReference type="ARBA" id="ARBA00022475"/>
    </source>
</evidence>
<gene>
    <name evidence="10" type="ORF">KGMB01110_08170</name>
</gene>
<evidence type="ECO:0000256" key="5">
    <source>
        <dbReference type="ARBA" id="ARBA00022692"/>
    </source>
</evidence>
<feature type="transmembrane region" description="Helical" evidence="8">
    <location>
        <begin position="135"/>
        <end position="153"/>
    </location>
</feature>
<keyword evidence="6 8" id="KW-1133">Transmembrane helix</keyword>
<feature type="transmembrane region" description="Helical" evidence="8">
    <location>
        <begin position="194"/>
        <end position="217"/>
    </location>
</feature>
<dbReference type="SUPFAM" id="SSF161098">
    <property type="entry name" value="MetI-like"/>
    <property type="match status" value="1"/>
</dbReference>
<dbReference type="InterPro" id="IPR035906">
    <property type="entry name" value="MetI-like_sf"/>
</dbReference>
<dbReference type="PANTHER" id="PTHR43357">
    <property type="entry name" value="INNER MEMBRANE ABC TRANSPORTER PERMEASE PROTEIN YDCV"/>
    <property type="match status" value="1"/>
</dbReference>
<comment type="subcellular location">
    <subcellularLocation>
        <location evidence="1">Cell inner membrane</location>
        <topology evidence="1">Multi-pass membrane protein</topology>
    </subcellularLocation>
    <subcellularLocation>
        <location evidence="8">Cell membrane</location>
        <topology evidence="8">Multi-pass membrane protein</topology>
    </subcellularLocation>
</comment>